<organism evidence="1 2">
    <name type="scientific">Candidatus Amesbacteria bacterium RIFCSPHIGHO2_01_FULL_48_32b</name>
    <dbReference type="NCBI Taxonomy" id="1797253"/>
    <lineage>
        <taxon>Bacteria</taxon>
        <taxon>Candidatus Amesiibacteriota</taxon>
    </lineage>
</organism>
<protein>
    <submittedName>
        <fullName evidence="1">Uncharacterized protein</fullName>
    </submittedName>
</protein>
<comment type="caution">
    <text evidence="1">The sequence shown here is derived from an EMBL/GenBank/DDBJ whole genome shotgun (WGS) entry which is preliminary data.</text>
</comment>
<name>A0A1F4YDM2_9BACT</name>
<gene>
    <name evidence="1" type="ORF">A2876_01765</name>
</gene>
<dbReference type="EMBL" id="MEXH01000022">
    <property type="protein sequence ID" value="OGC92075.1"/>
    <property type="molecule type" value="Genomic_DNA"/>
</dbReference>
<evidence type="ECO:0000313" key="1">
    <source>
        <dbReference type="EMBL" id="OGC92075.1"/>
    </source>
</evidence>
<dbReference type="Proteomes" id="UP000178176">
    <property type="component" value="Unassembled WGS sequence"/>
</dbReference>
<accession>A0A1F4YDM2</accession>
<sequence>MGFPEVVRQVYLGQGINILDKMVYEKPRRVWPAMARRNSIGNFAAMGDLMAEVLPGLEEKYPVVVQVAQAMREMVVPAGEVFAAQLERGLLDRPMSWREVCPEGVEVLERGLEMRGGLGSLGGEYQEIAQGLVRLMAINDPGEWDHLGDEFLKWAAGLAEAGLPVIIVGVDDWGLNPKRVDEQPLAVAEVDIAWGLPVVDGELGGHVNRLNEKVGGLLGRESRREGVVYDYVGGAGWQTLSVTTGNSGSDGRWWLAQNISKTQPTVGLAMERLGVGSAGAWEVWRKIYAGHESAHGFFNSTPARYAEAVVDSASAWGMMKAGGREMEAAGLLGEAVAQAMEKETGADNNDGYRVSGRTNLRLMRDSGVVSVGRDGERLDLGRIDEWLAGMEMVIRLIEGGEWGKVEELAGDDAELDGMLRRYEAELLRRQAAFDGVQTGVEAVELG</sequence>
<evidence type="ECO:0000313" key="2">
    <source>
        <dbReference type="Proteomes" id="UP000178176"/>
    </source>
</evidence>
<dbReference type="AlphaFoldDB" id="A0A1F4YDM2"/>
<reference evidence="1 2" key="1">
    <citation type="journal article" date="2016" name="Nat. Commun.">
        <title>Thousands of microbial genomes shed light on interconnected biogeochemical processes in an aquifer system.</title>
        <authorList>
            <person name="Anantharaman K."/>
            <person name="Brown C.T."/>
            <person name="Hug L.A."/>
            <person name="Sharon I."/>
            <person name="Castelle C.J."/>
            <person name="Probst A.J."/>
            <person name="Thomas B.C."/>
            <person name="Singh A."/>
            <person name="Wilkins M.J."/>
            <person name="Karaoz U."/>
            <person name="Brodie E.L."/>
            <person name="Williams K.H."/>
            <person name="Hubbard S.S."/>
            <person name="Banfield J.F."/>
        </authorList>
    </citation>
    <scope>NUCLEOTIDE SEQUENCE [LARGE SCALE GENOMIC DNA]</scope>
</reference>
<proteinExistence type="predicted"/>